<sequence length="249" mass="26493">MNAPSDVAIGFERQDVTAPPPTRSDFRSALGDSSSVGLALFPLGIALGVLVVHAGLQWWWATAITAFVYAGSLEFLLVGLIAAATPLAQVALTAFLVNFRHVFYALSFPLHRVRSRAGKVYSTYTLTDEAYALTTGESAHSWSGRRIVWLQALCQVYWVVGATLGALFGALVPAELTGLDFALTALFVVLAVDAYLAKRDIPTPALALVCALVARFVLPGQMLLAALGLFTAGLLARRAFAPRGETARA</sequence>
<dbReference type="Pfam" id="PF03591">
    <property type="entry name" value="AzlC"/>
    <property type="match status" value="1"/>
</dbReference>
<dbReference type="PANTHER" id="PTHR34979:SF1">
    <property type="entry name" value="INNER MEMBRANE PROTEIN YGAZ"/>
    <property type="match status" value="1"/>
</dbReference>
<evidence type="ECO:0000256" key="7">
    <source>
        <dbReference type="ARBA" id="ARBA00023136"/>
    </source>
</evidence>
<dbReference type="OrthoDB" id="3181706at2"/>
<dbReference type="Proteomes" id="UP000267900">
    <property type="component" value="Chromosome"/>
</dbReference>
<evidence type="ECO:0000256" key="8">
    <source>
        <dbReference type="SAM" id="Phobius"/>
    </source>
</evidence>
<evidence type="ECO:0000256" key="4">
    <source>
        <dbReference type="ARBA" id="ARBA00022475"/>
    </source>
</evidence>
<accession>A0A3S9PQB8</accession>
<dbReference type="RefSeq" id="WP_126917036.1">
    <property type="nucleotide sequence ID" value="NZ_CP034587.1"/>
</dbReference>
<feature type="transmembrane region" description="Helical" evidence="8">
    <location>
        <begin position="36"/>
        <end position="56"/>
    </location>
</feature>
<comment type="subcellular location">
    <subcellularLocation>
        <location evidence="1">Cell membrane</location>
        <topology evidence="1">Multi-pass membrane protein</topology>
    </subcellularLocation>
</comment>
<dbReference type="GO" id="GO:0005886">
    <property type="term" value="C:plasma membrane"/>
    <property type="evidence" value="ECO:0007669"/>
    <property type="project" value="UniProtKB-SubCell"/>
</dbReference>
<proteinExistence type="inferred from homology"/>
<feature type="transmembrane region" description="Helical" evidence="8">
    <location>
        <begin position="178"/>
        <end position="196"/>
    </location>
</feature>
<evidence type="ECO:0000313" key="10">
    <source>
        <dbReference type="Proteomes" id="UP000267900"/>
    </source>
</evidence>
<evidence type="ECO:0000256" key="2">
    <source>
        <dbReference type="ARBA" id="ARBA00010735"/>
    </source>
</evidence>
<keyword evidence="10" id="KW-1185">Reference proteome</keyword>
<dbReference type="AlphaFoldDB" id="A0A3S9PQB8"/>
<evidence type="ECO:0000256" key="6">
    <source>
        <dbReference type="ARBA" id="ARBA00022989"/>
    </source>
</evidence>
<evidence type="ECO:0000256" key="5">
    <source>
        <dbReference type="ARBA" id="ARBA00022692"/>
    </source>
</evidence>
<gene>
    <name evidence="9" type="ORF">EKH77_27945</name>
</gene>
<organism evidence="9 10">
    <name type="scientific">Streptomyces luteoverticillatus</name>
    <name type="common">Streptoverticillium luteoverticillatus</name>
    <dbReference type="NCBI Taxonomy" id="66425"/>
    <lineage>
        <taxon>Bacteria</taxon>
        <taxon>Bacillati</taxon>
        <taxon>Actinomycetota</taxon>
        <taxon>Actinomycetes</taxon>
        <taxon>Kitasatosporales</taxon>
        <taxon>Streptomycetaceae</taxon>
        <taxon>Streptomyces</taxon>
    </lineage>
</organism>
<dbReference type="InterPro" id="IPR011606">
    <property type="entry name" value="Brnchd-chn_aa_trnsp_permease"/>
</dbReference>
<evidence type="ECO:0000256" key="1">
    <source>
        <dbReference type="ARBA" id="ARBA00004651"/>
    </source>
</evidence>
<evidence type="ECO:0000313" key="9">
    <source>
        <dbReference type="EMBL" id="AZQ74534.1"/>
    </source>
</evidence>
<keyword evidence="6 8" id="KW-1133">Transmembrane helix</keyword>
<protein>
    <submittedName>
        <fullName evidence="9">Branched-chain amino acid ABC transporter permease</fullName>
    </submittedName>
</protein>
<feature type="transmembrane region" description="Helical" evidence="8">
    <location>
        <begin position="147"/>
        <end position="172"/>
    </location>
</feature>
<dbReference type="GO" id="GO:1903785">
    <property type="term" value="P:L-valine transmembrane transport"/>
    <property type="evidence" value="ECO:0007669"/>
    <property type="project" value="TreeGrafter"/>
</dbReference>
<feature type="transmembrane region" description="Helical" evidence="8">
    <location>
        <begin position="208"/>
        <end position="236"/>
    </location>
</feature>
<keyword evidence="4" id="KW-1003">Cell membrane</keyword>
<reference evidence="9 10" key="1">
    <citation type="submission" date="2018-12" db="EMBL/GenBank/DDBJ databases">
        <title>The whole draft genome of Streptomyce luteoverticillatus CGMCC 15060.</title>
        <authorList>
            <person name="Feng Z."/>
            <person name="Chen G."/>
            <person name="Zhang J."/>
            <person name="Zhu H."/>
            <person name="Yu X."/>
            <person name="Zhang W."/>
            <person name="Zhang X."/>
        </authorList>
    </citation>
    <scope>NUCLEOTIDE SEQUENCE [LARGE SCALE GENOMIC DNA]</scope>
    <source>
        <strain evidence="9 10">CGMCC 15060</strain>
    </source>
</reference>
<keyword evidence="5 8" id="KW-0812">Transmembrane</keyword>
<dbReference type="PANTHER" id="PTHR34979">
    <property type="entry name" value="INNER MEMBRANE PROTEIN YGAZ"/>
    <property type="match status" value="1"/>
</dbReference>
<evidence type="ECO:0000256" key="3">
    <source>
        <dbReference type="ARBA" id="ARBA00022448"/>
    </source>
</evidence>
<comment type="similarity">
    <text evidence="2">Belongs to the AzlC family.</text>
</comment>
<keyword evidence="7 8" id="KW-0472">Membrane</keyword>
<name>A0A3S9PQB8_STRLT</name>
<dbReference type="EMBL" id="CP034587">
    <property type="protein sequence ID" value="AZQ74534.1"/>
    <property type="molecule type" value="Genomic_DNA"/>
</dbReference>
<keyword evidence="3" id="KW-0813">Transport</keyword>